<evidence type="ECO:0000256" key="5">
    <source>
        <dbReference type="SAM" id="SignalP"/>
    </source>
</evidence>
<dbReference type="PROSITE" id="PS51935">
    <property type="entry name" value="NLPC_P60"/>
    <property type="match status" value="1"/>
</dbReference>
<keyword evidence="3" id="KW-0378">Hydrolase</keyword>
<keyword evidence="2" id="KW-0645">Protease</keyword>
<dbReference type="InterPro" id="IPR003646">
    <property type="entry name" value="SH3-like_bac-type"/>
</dbReference>
<dbReference type="PANTHER" id="PTHR47053:SF1">
    <property type="entry name" value="MUREIN DD-ENDOPEPTIDASE MEPH-RELATED"/>
    <property type="match status" value="1"/>
</dbReference>
<evidence type="ECO:0000259" key="7">
    <source>
        <dbReference type="PROSITE" id="PS51935"/>
    </source>
</evidence>
<dbReference type="Pfam" id="PF08239">
    <property type="entry name" value="SH3_3"/>
    <property type="match status" value="3"/>
</dbReference>
<evidence type="ECO:0000256" key="3">
    <source>
        <dbReference type="ARBA" id="ARBA00022801"/>
    </source>
</evidence>
<organism evidence="8 9">
    <name type="scientific">Paenibacillus mellifer</name>
    <dbReference type="NCBI Taxonomy" id="2937794"/>
    <lineage>
        <taxon>Bacteria</taxon>
        <taxon>Bacillati</taxon>
        <taxon>Bacillota</taxon>
        <taxon>Bacilli</taxon>
        <taxon>Bacillales</taxon>
        <taxon>Paenibacillaceae</taxon>
        <taxon>Paenibacillus</taxon>
    </lineage>
</organism>
<feature type="domain" description="NlpC/P60" evidence="7">
    <location>
        <begin position="282"/>
        <end position="426"/>
    </location>
</feature>
<dbReference type="InterPro" id="IPR038765">
    <property type="entry name" value="Papain-like_cys_pep_sf"/>
</dbReference>
<evidence type="ECO:0000256" key="2">
    <source>
        <dbReference type="ARBA" id="ARBA00022670"/>
    </source>
</evidence>
<dbReference type="InterPro" id="IPR000064">
    <property type="entry name" value="NLP_P60_dom"/>
</dbReference>
<dbReference type="Pfam" id="PF00877">
    <property type="entry name" value="NLPC_P60"/>
    <property type="match status" value="1"/>
</dbReference>
<dbReference type="Gene3D" id="3.90.1720.10">
    <property type="entry name" value="endopeptidase domain like (from Nostoc punctiforme)"/>
    <property type="match status" value="1"/>
</dbReference>
<dbReference type="RefSeq" id="WP_248551385.1">
    <property type="nucleotide sequence ID" value="NZ_JALPRK010000005.1"/>
</dbReference>
<sequence>MKRSVAITLLSAILLSTYTAVPHQAAAATATAQTITKGYIVGGVNFRDQPSLSGKVIGFLKEGSEVTVLDQNNSYFYQVKTADGTVGYVSSSDKYIQVEKVTIAPPQPYLGWPATVIYGVNMRNEASTAGDVIDMLSKGTQLTILEQSNEYFYKVRTAAGQTGFVSTNEKYLQIDTVAPTPSQPTLGWPATVTYGVNMRDEPSTSGNVLTMLGTGTVLTILEQSNDYFYKVQTADGTIGYVSTKDKYLEIEGQAEIPTPVPTPTPAPEPVPTPAPAPSNGISQQIEQVIEAGMKYLGTPYEFGSSRSNTSTFDCSDFVRQAYRDALGLTLPADSRQQGDYIKDNGTAVYSIDNLKRGDLVFFMSYKGSSAKSYAGIDKLSQRITHVAIYLGNGQLLHTYSTESGGVIVDQLDGSWVYRFMYGGSVLK</sequence>
<keyword evidence="5" id="KW-0732">Signal</keyword>
<accession>A0A9X1XXQ3</accession>
<feature type="domain" description="SH3b" evidence="6">
    <location>
        <begin position="30"/>
        <end position="98"/>
    </location>
</feature>
<comment type="similarity">
    <text evidence="1">Belongs to the peptidase C40 family.</text>
</comment>
<keyword evidence="9" id="KW-1185">Reference proteome</keyword>
<dbReference type="Proteomes" id="UP001139534">
    <property type="component" value="Unassembled WGS sequence"/>
</dbReference>
<feature type="domain" description="SH3b" evidence="6">
    <location>
        <begin position="187"/>
        <end position="250"/>
    </location>
</feature>
<feature type="domain" description="SH3b" evidence="6">
    <location>
        <begin position="111"/>
        <end position="176"/>
    </location>
</feature>
<dbReference type="SMART" id="SM00287">
    <property type="entry name" value="SH3b"/>
    <property type="match status" value="3"/>
</dbReference>
<proteinExistence type="inferred from homology"/>
<name>A0A9X1XXQ3_9BACL</name>
<dbReference type="PROSITE" id="PS51781">
    <property type="entry name" value="SH3B"/>
    <property type="match status" value="3"/>
</dbReference>
<evidence type="ECO:0000259" key="6">
    <source>
        <dbReference type="PROSITE" id="PS51781"/>
    </source>
</evidence>
<keyword evidence="4" id="KW-0788">Thiol protease</keyword>
<dbReference type="AlphaFoldDB" id="A0A9X1XXQ3"/>
<dbReference type="EMBL" id="JALPRK010000005">
    <property type="protein sequence ID" value="MCK8487182.1"/>
    <property type="molecule type" value="Genomic_DNA"/>
</dbReference>
<comment type="caution">
    <text evidence="8">The sequence shown here is derived from an EMBL/GenBank/DDBJ whole genome shotgun (WGS) entry which is preliminary data.</text>
</comment>
<evidence type="ECO:0000313" key="8">
    <source>
        <dbReference type="EMBL" id="MCK8487182.1"/>
    </source>
</evidence>
<dbReference type="SUPFAM" id="SSF54001">
    <property type="entry name" value="Cysteine proteinases"/>
    <property type="match status" value="1"/>
</dbReference>
<dbReference type="InterPro" id="IPR051202">
    <property type="entry name" value="Peptidase_C40"/>
</dbReference>
<dbReference type="GO" id="GO:0006508">
    <property type="term" value="P:proteolysis"/>
    <property type="evidence" value="ECO:0007669"/>
    <property type="project" value="UniProtKB-KW"/>
</dbReference>
<feature type="chain" id="PRO_5040826865" evidence="5">
    <location>
        <begin position="28"/>
        <end position="427"/>
    </location>
</feature>
<protein>
    <submittedName>
        <fullName evidence="8">C40 family peptidase</fullName>
    </submittedName>
</protein>
<dbReference type="Gene3D" id="2.30.30.40">
    <property type="entry name" value="SH3 Domains"/>
    <property type="match status" value="3"/>
</dbReference>
<dbReference type="PANTHER" id="PTHR47053">
    <property type="entry name" value="MUREIN DD-ENDOPEPTIDASE MEPH-RELATED"/>
    <property type="match status" value="1"/>
</dbReference>
<reference evidence="8" key="1">
    <citation type="submission" date="2022-04" db="EMBL/GenBank/DDBJ databases">
        <authorList>
            <person name="Seo M.-J."/>
        </authorList>
    </citation>
    <scope>NUCLEOTIDE SEQUENCE</scope>
    <source>
        <strain evidence="8">MBLB2552</strain>
    </source>
</reference>
<evidence type="ECO:0000256" key="4">
    <source>
        <dbReference type="ARBA" id="ARBA00022807"/>
    </source>
</evidence>
<gene>
    <name evidence="8" type="ORF">M0651_08375</name>
</gene>
<feature type="signal peptide" evidence="5">
    <location>
        <begin position="1"/>
        <end position="27"/>
    </location>
</feature>
<dbReference type="GO" id="GO:0008234">
    <property type="term" value="F:cysteine-type peptidase activity"/>
    <property type="evidence" value="ECO:0007669"/>
    <property type="project" value="UniProtKB-KW"/>
</dbReference>
<evidence type="ECO:0000256" key="1">
    <source>
        <dbReference type="ARBA" id="ARBA00007074"/>
    </source>
</evidence>
<evidence type="ECO:0000313" key="9">
    <source>
        <dbReference type="Proteomes" id="UP001139534"/>
    </source>
</evidence>